<proteinExistence type="predicted"/>
<protein>
    <recommendedName>
        <fullName evidence="1">ABM domain-containing protein</fullName>
    </recommendedName>
</protein>
<sequence length="107" mass="12493">MANIHLIAILRPAAGKEALLREVLCQTVNRVADIETGCLTFLLTESRDDDDMVEFRVIERWVNIEALEQHHERDWLQRMYQTFKDKELLDGTERIEHLTLIAGFASR</sequence>
<feature type="domain" description="ABM" evidence="1">
    <location>
        <begin position="4"/>
        <end position="99"/>
    </location>
</feature>
<evidence type="ECO:0000313" key="3">
    <source>
        <dbReference type="Proteomes" id="UP000327118"/>
    </source>
</evidence>
<keyword evidence="3" id="KW-1185">Reference proteome</keyword>
<evidence type="ECO:0000313" key="2">
    <source>
        <dbReference type="EMBL" id="KAE8353684.1"/>
    </source>
</evidence>
<dbReference type="OrthoDB" id="10011777at2759"/>
<dbReference type="PROSITE" id="PS51725">
    <property type="entry name" value="ABM"/>
    <property type="match status" value="1"/>
</dbReference>
<gene>
    <name evidence="2" type="ORF">BDV28DRAFT_101974</name>
</gene>
<dbReference type="EMBL" id="ML739091">
    <property type="protein sequence ID" value="KAE8353684.1"/>
    <property type="molecule type" value="Genomic_DNA"/>
</dbReference>
<dbReference type="InterPro" id="IPR011008">
    <property type="entry name" value="Dimeric_a/b-barrel"/>
</dbReference>
<reference evidence="3" key="1">
    <citation type="submission" date="2019-04" db="EMBL/GenBank/DDBJ databases">
        <title>Friends and foes A comparative genomics studyof 23 Aspergillus species from section Flavi.</title>
        <authorList>
            <consortium name="DOE Joint Genome Institute"/>
            <person name="Kjaerbolling I."/>
            <person name="Vesth T."/>
            <person name="Frisvad J.C."/>
            <person name="Nybo J.L."/>
            <person name="Theobald S."/>
            <person name="Kildgaard S."/>
            <person name="Isbrandt T."/>
            <person name="Kuo A."/>
            <person name="Sato A."/>
            <person name="Lyhne E.K."/>
            <person name="Kogle M.E."/>
            <person name="Wiebenga A."/>
            <person name="Kun R.S."/>
            <person name="Lubbers R.J."/>
            <person name="Makela M.R."/>
            <person name="Barry K."/>
            <person name="Chovatia M."/>
            <person name="Clum A."/>
            <person name="Daum C."/>
            <person name="Haridas S."/>
            <person name="He G."/>
            <person name="LaButti K."/>
            <person name="Lipzen A."/>
            <person name="Mondo S."/>
            <person name="Riley R."/>
            <person name="Salamov A."/>
            <person name="Simmons B.A."/>
            <person name="Magnuson J.K."/>
            <person name="Henrissat B."/>
            <person name="Mortensen U.H."/>
            <person name="Larsen T.O."/>
            <person name="Devries R.P."/>
            <person name="Grigoriev I.V."/>
            <person name="Machida M."/>
            <person name="Baker S.E."/>
            <person name="Andersen M.R."/>
        </authorList>
    </citation>
    <scope>NUCLEOTIDE SEQUENCE [LARGE SCALE GENOMIC DNA]</scope>
    <source>
        <strain evidence="3">CBS 553.77</strain>
    </source>
</reference>
<dbReference type="SUPFAM" id="SSF54909">
    <property type="entry name" value="Dimeric alpha+beta barrel"/>
    <property type="match status" value="1"/>
</dbReference>
<organism evidence="2 3">
    <name type="scientific">Aspergillus coremiiformis</name>
    <dbReference type="NCBI Taxonomy" id="138285"/>
    <lineage>
        <taxon>Eukaryota</taxon>
        <taxon>Fungi</taxon>
        <taxon>Dikarya</taxon>
        <taxon>Ascomycota</taxon>
        <taxon>Pezizomycotina</taxon>
        <taxon>Eurotiomycetes</taxon>
        <taxon>Eurotiomycetidae</taxon>
        <taxon>Eurotiales</taxon>
        <taxon>Aspergillaceae</taxon>
        <taxon>Aspergillus</taxon>
        <taxon>Aspergillus subgen. Circumdati</taxon>
    </lineage>
</organism>
<dbReference type="Proteomes" id="UP000327118">
    <property type="component" value="Unassembled WGS sequence"/>
</dbReference>
<dbReference type="Gene3D" id="3.30.70.100">
    <property type="match status" value="1"/>
</dbReference>
<dbReference type="AlphaFoldDB" id="A0A5N6Z7Q9"/>
<dbReference type="Pfam" id="PF03992">
    <property type="entry name" value="ABM"/>
    <property type="match status" value="1"/>
</dbReference>
<dbReference type="InterPro" id="IPR007138">
    <property type="entry name" value="ABM_dom"/>
</dbReference>
<name>A0A5N6Z7Q9_9EURO</name>
<accession>A0A5N6Z7Q9</accession>
<evidence type="ECO:0000259" key="1">
    <source>
        <dbReference type="PROSITE" id="PS51725"/>
    </source>
</evidence>